<reference evidence="1" key="1">
    <citation type="submission" date="2024-07" db="EMBL/GenBank/DDBJ databases">
        <title>Identification and characteristics of an arsenic-resistant bacterial isolate, which belongs to a novel species.</title>
        <authorList>
            <person name="Juszczyk A."/>
            <person name="Kowalczyk A."/>
            <person name="Was K."/>
            <person name="Kosowicz W."/>
            <person name="Budzyn A."/>
            <person name="Latowski D."/>
        </authorList>
    </citation>
    <scope>NUCLEOTIDE SEQUENCE</scope>
    <source>
        <strain evidence="1">As8PL</strain>
    </source>
</reference>
<dbReference type="RefSeq" id="WP_368505299.1">
    <property type="nucleotide sequence ID" value="NZ_CP162551.1"/>
</dbReference>
<dbReference type="AlphaFoldDB" id="A0AB39BX26"/>
<dbReference type="EMBL" id="CP162551">
    <property type="protein sequence ID" value="XDI37974.1"/>
    <property type="molecule type" value="Genomic_DNA"/>
</dbReference>
<protein>
    <submittedName>
        <fullName evidence="1">Uncharacterized protein</fullName>
    </submittedName>
</protein>
<proteinExistence type="predicted"/>
<organism evidence="1">
    <name type="scientific">Alkalihalophilus sp. As8PL</name>
    <dbReference type="NCBI Taxonomy" id="3237103"/>
    <lineage>
        <taxon>Bacteria</taxon>
        <taxon>Bacillati</taxon>
        <taxon>Bacillota</taxon>
        <taxon>Bacilli</taxon>
        <taxon>Bacillales</taxon>
        <taxon>Bacillaceae</taxon>
        <taxon>Alkalihalophilus</taxon>
    </lineage>
</organism>
<accession>A0AB39BX26</accession>
<name>A0AB39BX26_9BACI</name>
<evidence type="ECO:0000313" key="1">
    <source>
        <dbReference type="EMBL" id="XDI37974.1"/>
    </source>
</evidence>
<sequence length="222" mass="26079">MKKRMLIVSLVTLVTLVGFIVVKAIDGDTTALNDSFTMEFIAEEWVEDDFHLFESKTGQYRMLFPDQFQMVSAPPEFYGRRDTRFEMWNALIYDDSEDGIRYDFRVMFRNYEAEELVRTRLNIMLQDHSYQNQYAEIKTNDTLIYHGASFWDSNDPEGGLKDPNQNEANNFFGLIRDVHSNRSVEFVYSTICYKEELGCKLDAAKQYEFALKLMKSVEFSDE</sequence>
<gene>
    <name evidence="1" type="ORF">AB3N04_06560</name>
</gene>